<dbReference type="Proteomes" id="UP001057402">
    <property type="component" value="Chromosome 5"/>
</dbReference>
<evidence type="ECO:0000313" key="2">
    <source>
        <dbReference type="Proteomes" id="UP001057402"/>
    </source>
</evidence>
<keyword evidence="2" id="KW-1185">Reference proteome</keyword>
<dbReference type="EMBL" id="CM042884">
    <property type="protein sequence ID" value="KAI4369213.1"/>
    <property type="molecule type" value="Genomic_DNA"/>
</dbReference>
<gene>
    <name evidence="1" type="ORF">MLD38_017684</name>
</gene>
<accession>A0ACB9QVH4</accession>
<reference evidence="2" key="1">
    <citation type="journal article" date="2023" name="Front. Plant Sci.">
        <title>Chromosomal-level genome assembly of Melastoma candidum provides insights into trichome evolution.</title>
        <authorList>
            <person name="Zhong Y."/>
            <person name="Wu W."/>
            <person name="Sun C."/>
            <person name="Zou P."/>
            <person name="Liu Y."/>
            <person name="Dai S."/>
            <person name="Zhou R."/>
        </authorList>
    </citation>
    <scope>NUCLEOTIDE SEQUENCE [LARGE SCALE GENOMIC DNA]</scope>
</reference>
<evidence type="ECO:0000313" key="1">
    <source>
        <dbReference type="EMBL" id="KAI4369213.1"/>
    </source>
</evidence>
<name>A0ACB9QVH4_9MYRT</name>
<sequence length="79" mass="8336">MRFPQESSAVPVIALAIAASVVLAGVEASRTMPEDSESSGHLSTMHSLSMASAYKKLAFCMTCWLERLESGPSPEGPGH</sequence>
<protein>
    <submittedName>
        <fullName evidence="1">Uncharacterized protein</fullName>
    </submittedName>
</protein>
<comment type="caution">
    <text evidence="1">The sequence shown here is derived from an EMBL/GenBank/DDBJ whole genome shotgun (WGS) entry which is preliminary data.</text>
</comment>
<organism evidence="1 2">
    <name type="scientific">Melastoma candidum</name>
    <dbReference type="NCBI Taxonomy" id="119954"/>
    <lineage>
        <taxon>Eukaryota</taxon>
        <taxon>Viridiplantae</taxon>
        <taxon>Streptophyta</taxon>
        <taxon>Embryophyta</taxon>
        <taxon>Tracheophyta</taxon>
        <taxon>Spermatophyta</taxon>
        <taxon>Magnoliopsida</taxon>
        <taxon>eudicotyledons</taxon>
        <taxon>Gunneridae</taxon>
        <taxon>Pentapetalae</taxon>
        <taxon>rosids</taxon>
        <taxon>malvids</taxon>
        <taxon>Myrtales</taxon>
        <taxon>Melastomataceae</taxon>
        <taxon>Melastomatoideae</taxon>
        <taxon>Melastomateae</taxon>
        <taxon>Melastoma</taxon>
    </lineage>
</organism>
<proteinExistence type="predicted"/>